<dbReference type="GO" id="GO:0030705">
    <property type="term" value="P:cytoskeleton-dependent intracellular transport"/>
    <property type="evidence" value="ECO:0007669"/>
    <property type="project" value="InterPro"/>
</dbReference>
<evidence type="ECO:0000256" key="1">
    <source>
        <dbReference type="ARBA" id="ARBA00004496"/>
    </source>
</evidence>
<reference evidence="7 8" key="1">
    <citation type="submission" date="2013-03" db="EMBL/GenBank/DDBJ databases">
        <title>The Genome Sequence of Exophiala aquamarina CBS 119918.</title>
        <authorList>
            <consortium name="The Broad Institute Genomics Platform"/>
            <person name="Cuomo C."/>
            <person name="de Hoog S."/>
            <person name="Gorbushina A."/>
            <person name="Walker B."/>
            <person name="Young S.K."/>
            <person name="Zeng Q."/>
            <person name="Gargeya S."/>
            <person name="Fitzgerald M."/>
            <person name="Haas B."/>
            <person name="Abouelleil A."/>
            <person name="Allen A.W."/>
            <person name="Alvarado L."/>
            <person name="Arachchi H.M."/>
            <person name="Berlin A.M."/>
            <person name="Chapman S.B."/>
            <person name="Gainer-Dewar J."/>
            <person name="Goldberg J."/>
            <person name="Griggs A."/>
            <person name="Gujja S."/>
            <person name="Hansen M."/>
            <person name="Howarth C."/>
            <person name="Imamovic A."/>
            <person name="Ireland A."/>
            <person name="Larimer J."/>
            <person name="McCowan C."/>
            <person name="Murphy C."/>
            <person name="Pearson M."/>
            <person name="Poon T.W."/>
            <person name="Priest M."/>
            <person name="Roberts A."/>
            <person name="Saif S."/>
            <person name="Shea T."/>
            <person name="Sisk P."/>
            <person name="Sykes S."/>
            <person name="Wortman J."/>
            <person name="Nusbaum C."/>
            <person name="Birren B."/>
        </authorList>
    </citation>
    <scope>NUCLEOTIDE SEQUENCE [LARGE SCALE GENOMIC DNA]</scope>
    <source>
        <strain evidence="7 8">CBS 119918</strain>
    </source>
</reference>
<feature type="compositionally biased region" description="Low complexity" evidence="5">
    <location>
        <begin position="486"/>
        <end position="499"/>
    </location>
</feature>
<accession>A0A072NWB6</accession>
<dbReference type="HOGENOM" id="CLU_406542_0_0_1"/>
<dbReference type="InterPro" id="IPR036872">
    <property type="entry name" value="CH_dom_sf"/>
</dbReference>
<evidence type="ECO:0000313" key="7">
    <source>
        <dbReference type="EMBL" id="KEF51293.1"/>
    </source>
</evidence>
<sequence>MATEEAIAAGLIDWVNSLAVANPVYTVEDLSNGHVIWKVLQQIDRFSFSGKLPEDPDTDQWINKWTNLKHIYDALSIFLLEDCGQRLPLPGGRPDLKAIAQSSSLTDIVTLLKLLVVAAINCAERIEFLKQMQQLAESTQEVLMQTVQEAGEGEAEAEGDSQDETQDLDQHDPVASDHAPTSPRRSVEVDSVLASEERLGKVIADNQRIAHEKRELQKHLDDFHLRYEKLQERCDLAQDELKETGDRLSAVLAGRSDISTRPLDAKHDTLIATLENRVEEAESEVDELRKANEVLKIKSEKAQKLQDDYDEMKIERDRLARKANTAEKYRQKLEASQDLEKDNATLRIKVNDLQNQLKQSDSAQASSSDLQREVDEYRRLLPSIEQERYELNEMKKRLEFDYHTLEVRYHDTSEQLSRQHQAVEDLQSRLADYEDGIAPATREERLPSPVDKDLDHEEADFLESEARLAAALFNGDSSPGDQAEMTSPTSSTATPSTSALLLDLGTGDNESITEDELKAIMAAMRAQAQAGSASERESSLRAQKKLVVAIERQRTKNKLLLDHIQKQDGVIRDLQQTQSDRPQAETEKKPNQEPVPPPPPPKDTPRDVEPAVYNSEEDMPELERLTDENRNLQRELKLMASAWYEQNQRLASLSSAASGRSRGYGGGGPGNGAEFRGFLGRQRRRVDVVTFAR</sequence>
<evidence type="ECO:0000313" key="8">
    <source>
        <dbReference type="Proteomes" id="UP000027920"/>
    </source>
</evidence>
<dbReference type="OrthoDB" id="2129491at2759"/>
<dbReference type="EMBL" id="AMGV01000025">
    <property type="protein sequence ID" value="KEF51293.1"/>
    <property type="molecule type" value="Genomic_DNA"/>
</dbReference>
<dbReference type="Proteomes" id="UP000027920">
    <property type="component" value="Unassembled WGS sequence"/>
</dbReference>
<dbReference type="GO" id="GO:0051959">
    <property type="term" value="F:dynein light intermediate chain binding"/>
    <property type="evidence" value="ECO:0007669"/>
    <property type="project" value="TreeGrafter"/>
</dbReference>
<dbReference type="AlphaFoldDB" id="A0A072NWB6"/>
<evidence type="ECO:0000256" key="5">
    <source>
        <dbReference type="SAM" id="MobiDB-lite"/>
    </source>
</evidence>
<dbReference type="STRING" id="1182545.A0A072NWB6"/>
<dbReference type="InterPro" id="IPR043936">
    <property type="entry name" value="HOOK_N"/>
</dbReference>
<dbReference type="GO" id="GO:0005815">
    <property type="term" value="C:microtubule organizing center"/>
    <property type="evidence" value="ECO:0007669"/>
    <property type="project" value="TreeGrafter"/>
</dbReference>
<dbReference type="RefSeq" id="XP_013253883.1">
    <property type="nucleotide sequence ID" value="XM_013398429.1"/>
</dbReference>
<feature type="compositionally biased region" description="Low complexity" evidence="5">
    <location>
        <begin position="650"/>
        <end position="661"/>
    </location>
</feature>
<feature type="region of interest" description="Disordered" evidence="5">
    <location>
        <begin position="473"/>
        <end position="503"/>
    </location>
</feature>
<feature type="compositionally biased region" description="Gly residues" evidence="5">
    <location>
        <begin position="662"/>
        <end position="671"/>
    </location>
</feature>
<name>A0A072NWB6_9EURO</name>
<dbReference type="Pfam" id="PF19047">
    <property type="entry name" value="HOOK_N"/>
    <property type="match status" value="1"/>
</dbReference>
<dbReference type="VEuPathDB" id="FungiDB:A1O9_12643"/>
<dbReference type="PANTHER" id="PTHR18947">
    <property type="entry name" value="HOOK PROTEINS"/>
    <property type="match status" value="1"/>
</dbReference>
<feature type="compositionally biased region" description="Pro residues" evidence="5">
    <location>
        <begin position="593"/>
        <end position="602"/>
    </location>
</feature>
<proteinExistence type="predicted"/>
<dbReference type="GeneID" id="25287537"/>
<feature type="compositionally biased region" description="Acidic residues" evidence="5">
    <location>
        <begin position="151"/>
        <end position="167"/>
    </location>
</feature>
<comment type="caution">
    <text evidence="7">The sequence shown here is derived from an EMBL/GenBank/DDBJ whole genome shotgun (WGS) entry which is preliminary data.</text>
</comment>
<evidence type="ECO:0000256" key="4">
    <source>
        <dbReference type="SAM" id="Coils"/>
    </source>
</evidence>
<protein>
    <recommendedName>
        <fullName evidence="6">HOOK N-terminal domain-containing protein</fullName>
    </recommendedName>
</protein>
<feature type="region of interest" description="Disordered" evidence="5">
    <location>
        <begin position="650"/>
        <end position="678"/>
    </location>
</feature>
<feature type="region of interest" description="Disordered" evidence="5">
    <location>
        <begin position="573"/>
        <end position="628"/>
    </location>
</feature>
<feature type="coiled-coil region" evidence="4">
    <location>
        <begin position="213"/>
        <end position="387"/>
    </location>
</feature>
<feature type="domain" description="HOOK N-terminal" evidence="6">
    <location>
        <begin position="10"/>
        <end position="149"/>
    </location>
</feature>
<evidence type="ECO:0000259" key="6">
    <source>
        <dbReference type="Pfam" id="PF19047"/>
    </source>
</evidence>
<feature type="region of interest" description="Disordered" evidence="5">
    <location>
        <begin position="150"/>
        <end position="191"/>
    </location>
</feature>
<dbReference type="GO" id="GO:0008017">
    <property type="term" value="F:microtubule binding"/>
    <property type="evidence" value="ECO:0007669"/>
    <property type="project" value="TreeGrafter"/>
</dbReference>
<dbReference type="GO" id="GO:0005737">
    <property type="term" value="C:cytoplasm"/>
    <property type="evidence" value="ECO:0007669"/>
    <property type="project" value="UniProtKB-SubCell"/>
</dbReference>
<comment type="subcellular location">
    <subcellularLocation>
        <location evidence="1">Cytoplasm</location>
    </subcellularLocation>
</comment>
<evidence type="ECO:0000256" key="2">
    <source>
        <dbReference type="ARBA" id="ARBA00022490"/>
    </source>
</evidence>
<dbReference type="GO" id="GO:0031122">
    <property type="term" value="P:cytoplasmic microtubule organization"/>
    <property type="evidence" value="ECO:0007669"/>
    <property type="project" value="TreeGrafter"/>
</dbReference>
<keyword evidence="3 4" id="KW-0175">Coiled coil</keyword>
<feature type="compositionally biased region" description="Basic and acidic residues" evidence="5">
    <location>
        <begin position="582"/>
        <end position="591"/>
    </location>
</feature>
<organism evidence="7 8">
    <name type="scientific">Exophiala aquamarina CBS 119918</name>
    <dbReference type="NCBI Taxonomy" id="1182545"/>
    <lineage>
        <taxon>Eukaryota</taxon>
        <taxon>Fungi</taxon>
        <taxon>Dikarya</taxon>
        <taxon>Ascomycota</taxon>
        <taxon>Pezizomycotina</taxon>
        <taxon>Eurotiomycetes</taxon>
        <taxon>Chaetothyriomycetidae</taxon>
        <taxon>Chaetothyriales</taxon>
        <taxon>Herpotrichiellaceae</taxon>
        <taxon>Exophiala</taxon>
    </lineage>
</organism>
<gene>
    <name evidence="7" type="ORF">A1O9_12643</name>
</gene>
<dbReference type="SUPFAM" id="SSF116907">
    <property type="entry name" value="Hook domain"/>
    <property type="match status" value="1"/>
</dbReference>
<keyword evidence="8" id="KW-1185">Reference proteome</keyword>
<dbReference type="PANTHER" id="PTHR18947:SF28">
    <property type="entry name" value="GIRDIN, ISOFORM A"/>
    <property type="match status" value="1"/>
</dbReference>
<keyword evidence="2" id="KW-0963">Cytoplasm</keyword>
<dbReference type="CDD" id="cd22211">
    <property type="entry name" value="HkD_SF"/>
    <property type="match status" value="1"/>
</dbReference>
<dbReference type="Gene3D" id="1.10.418.10">
    <property type="entry name" value="Calponin-like domain"/>
    <property type="match status" value="1"/>
</dbReference>
<evidence type="ECO:0000256" key="3">
    <source>
        <dbReference type="ARBA" id="ARBA00023054"/>
    </source>
</evidence>